<dbReference type="InterPro" id="IPR003511">
    <property type="entry name" value="HORMA_dom"/>
</dbReference>
<protein>
    <recommendedName>
        <fullName evidence="1">HORMA domain-containing protein</fullName>
    </recommendedName>
</protein>
<keyword evidence="3" id="KW-1185">Reference proteome</keyword>
<dbReference type="PROSITE" id="PS50815">
    <property type="entry name" value="HORMA"/>
    <property type="match status" value="1"/>
</dbReference>
<accession>A0A5D3B2U3</accession>
<dbReference type="Gene3D" id="3.30.900.10">
    <property type="entry name" value="HORMA domain"/>
    <property type="match status" value="1"/>
</dbReference>
<feature type="domain" description="HORMA" evidence="1">
    <location>
        <begin position="1"/>
        <end position="73"/>
    </location>
</feature>
<dbReference type="Proteomes" id="UP000322245">
    <property type="component" value="Unassembled WGS sequence"/>
</dbReference>
<dbReference type="InterPro" id="IPR036570">
    <property type="entry name" value="HORMA_dom_sf"/>
</dbReference>
<reference evidence="2 3" key="1">
    <citation type="submission" date="2017-05" db="EMBL/GenBank/DDBJ databases">
        <title>The Genome Sequence of Tsuchiyaea wingfieldii DSM 27421.</title>
        <authorList>
            <person name="Cuomo C."/>
            <person name="Passer A."/>
            <person name="Billmyre B."/>
            <person name="Heitman J."/>
        </authorList>
    </citation>
    <scope>NUCLEOTIDE SEQUENCE [LARGE SCALE GENOMIC DNA]</scope>
    <source>
        <strain evidence="2 3">DSM 27421</strain>
    </source>
</reference>
<name>A0A5D3B2U3_9TREE</name>
<dbReference type="AlphaFoldDB" id="A0A5D3B2U3"/>
<sequence length="87" mass="10066">MKQITSSVTFLPMLDEDECYSFKIITHTHEGSEPLNVPSAWEDADYHLINRGKVEQVRLRSFSTNAHRLEASRFNVPPVLPLTLRRQ</sequence>
<comment type="caution">
    <text evidence="2">The sequence shown here is derived from an EMBL/GenBank/DDBJ whole genome shotgun (WGS) entry which is preliminary data.</text>
</comment>
<proteinExistence type="predicted"/>
<dbReference type="EMBL" id="NIDF01000019">
    <property type="protein sequence ID" value="TYJ56869.1"/>
    <property type="molecule type" value="Genomic_DNA"/>
</dbReference>
<dbReference type="SUPFAM" id="SSF56019">
    <property type="entry name" value="The spindle assembly checkpoint protein mad2"/>
    <property type="match status" value="1"/>
</dbReference>
<gene>
    <name evidence="2" type="ORF">B9479_002480</name>
</gene>
<evidence type="ECO:0000313" key="2">
    <source>
        <dbReference type="EMBL" id="TYJ56869.1"/>
    </source>
</evidence>
<evidence type="ECO:0000313" key="3">
    <source>
        <dbReference type="Proteomes" id="UP000322245"/>
    </source>
</evidence>
<organism evidence="2 3">
    <name type="scientific">Cryptococcus floricola</name>
    <dbReference type="NCBI Taxonomy" id="2591691"/>
    <lineage>
        <taxon>Eukaryota</taxon>
        <taxon>Fungi</taxon>
        <taxon>Dikarya</taxon>
        <taxon>Basidiomycota</taxon>
        <taxon>Agaricomycotina</taxon>
        <taxon>Tremellomycetes</taxon>
        <taxon>Tremellales</taxon>
        <taxon>Cryptococcaceae</taxon>
        <taxon>Cryptococcus</taxon>
    </lineage>
</organism>
<evidence type="ECO:0000259" key="1">
    <source>
        <dbReference type="PROSITE" id="PS50815"/>
    </source>
</evidence>